<dbReference type="AlphaFoldDB" id="A0A562Q7H6"/>
<evidence type="ECO:0000256" key="1">
    <source>
        <dbReference type="SAM" id="MobiDB-lite"/>
    </source>
</evidence>
<dbReference type="InterPro" id="IPR005532">
    <property type="entry name" value="SUMF_dom"/>
</dbReference>
<dbReference type="PANTHER" id="PTHR23150:SF19">
    <property type="entry name" value="FORMYLGLYCINE-GENERATING ENZYME"/>
    <property type="match status" value="1"/>
</dbReference>
<dbReference type="Proteomes" id="UP000316905">
    <property type="component" value="Unassembled WGS sequence"/>
</dbReference>
<proteinExistence type="predicted"/>
<dbReference type="Pfam" id="PF03781">
    <property type="entry name" value="FGE-sulfatase"/>
    <property type="match status" value="1"/>
</dbReference>
<gene>
    <name evidence="3" type="ORF">IQ22_03069</name>
</gene>
<dbReference type="PANTHER" id="PTHR23150">
    <property type="entry name" value="SULFATASE MODIFYING FACTOR 1, 2"/>
    <property type="match status" value="1"/>
</dbReference>
<feature type="compositionally biased region" description="Basic and acidic residues" evidence="1">
    <location>
        <begin position="275"/>
        <end position="295"/>
    </location>
</feature>
<feature type="domain" description="Sulfatase-modifying factor enzyme-like" evidence="2">
    <location>
        <begin position="56"/>
        <end position="340"/>
    </location>
</feature>
<evidence type="ECO:0000313" key="3">
    <source>
        <dbReference type="EMBL" id="TWI52693.1"/>
    </source>
</evidence>
<evidence type="ECO:0000313" key="4">
    <source>
        <dbReference type="Proteomes" id="UP000316905"/>
    </source>
</evidence>
<dbReference type="RefSeq" id="WP_167654174.1">
    <property type="nucleotide sequence ID" value="NZ_VLKY01000010.1"/>
</dbReference>
<dbReference type="EMBL" id="VLKY01000010">
    <property type="protein sequence ID" value="TWI52693.1"/>
    <property type="molecule type" value="Genomic_DNA"/>
</dbReference>
<organism evidence="3 4">
    <name type="scientific">Pseudomonas duriflava</name>
    <dbReference type="NCBI Taxonomy" id="459528"/>
    <lineage>
        <taxon>Bacteria</taxon>
        <taxon>Pseudomonadati</taxon>
        <taxon>Pseudomonadota</taxon>
        <taxon>Gammaproteobacteria</taxon>
        <taxon>Pseudomonadales</taxon>
        <taxon>Pseudomonadaceae</taxon>
        <taxon>Pseudomonas</taxon>
    </lineage>
</organism>
<dbReference type="Gene3D" id="3.90.1580.10">
    <property type="entry name" value="paralog of FGE (formylglycine-generating enzyme)"/>
    <property type="match status" value="1"/>
</dbReference>
<reference evidence="3 4" key="1">
    <citation type="journal article" date="2015" name="Stand. Genomic Sci.">
        <title>Genomic Encyclopedia of Bacterial and Archaeal Type Strains, Phase III: the genomes of soil and plant-associated and newly described type strains.</title>
        <authorList>
            <person name="Whitman W.B."/>
            <person name="Woyke T."/>
            <person name="Klenk H.P."/>
            <person name="Zhou Y."/>
            <person name="Lilburn T.G."/>
            <person name="Beck B.J."/>
            <person name="De Vos P."/>
            <person name="Vandamme P."/>
            <person name="Eisen J.A."/>
            <person name="Garrity G."/>
            <person name="Hugenholtz P."/>
            <person name="Kyrpides N.C."/>
        </authorList>
    </citation>
    <scope>NUCLEOTIDE SEQUENCE [LARGE SCALE GENOMIC DNA]</scope>
    <source>
        <strain evidence="3 4">CGMCC 1.6858</strain>
    </source>
</reference>
<protein>
    <submittedName>
        <fullName evidence="3">Formylglycine-generating enzyme required for sulfatase activity</fullName>
    </submittedName>
</protein>
<dbReference type="GO" id="GO:0120147">
    <property type="term" value="F:formylglycine-generating oxidase activity"/>
    <property type="evidence" value="ECO:0007669"/>
    <property type="project" value="TreeGrafter"/>
</dbReference>
<dbReference type="InterPro" id="IPR042095">
    <property type="entry name" value="SUMF_sf"/>
</dbReference>
<sequence>MKSLKSKAALGVGLALLLGIGTIHRYQAMAKQAELPAYLCETYSGIPLGQQGQEFAGMVLLLGGSFTLGSERFYPEERPARTVSVDDFWIDRHPVTNAQFARFVAATGYRTQAERGLSGEAAQGLPFEATVPGSLVFSRASERPGWRFLAGTDWRHPDGPGSSIEHRMNHPVVHVTYDDAKAYAEWLGRELPSEAQLEYAARGGLQDADYAWGNAPLDHTHPQANTWQGDFPFNDIGADGHRGTSPVGCYPPNGFNLFDTGGNVWELTRTWYRPGHEESDSHNPEGPDTSLDPREPGVPVKVIKGGSHLCSSNYCLRYRPSARQPQVTYLGTSHIGFRTVSRGAPLQ</sequence>
<accession>A0A562Q7H6</accession>
<keyword evidence="4" id="KW-1185">Reference proteome</keyword>
<dbReference type="InterPro" id="IPR051043">
    <property type="entry name" value="Sulfatase_Mod_Factor_Kinase"/>
</dbReference>
<name>A0A562Q7H6_9PSED</name>
<feature type="region of interest" description="Disordered" evidence="1">
    <location>
        <begin position="275"/>
        <end position="302"/>
    </location>
</feature>
<dbReference type="InterPro" id="IPR016187">
    <property type="entry name" value="CTDL_fold"/>
</dbReference>
<dbReference type="SUPFAM" id="SSF56436">
    <property type="entry name" value="C-type lectin-like"/>
    <property type="match status" value="1"/>
</dbReference>
<evidence type="ECO:0000259" key="2">
    <source>
        <dbReference type="Pfam" id="PF03781"/>
    </source>
</evidence>
<comment type="caution">
    <text evidence="3">The sequence shown here is derived from an EMBL/GenBank/DDBJ whole genome shotgun (WGS) entry which is preliminary data.</text>
</comment>